<gene>
    <name evidence="2" type="ORF">PGSY75_0005600A</name>
</gene>
<comment type="caution">
    <text evidence="2">The sequence shown here is derived from an EMBL/GenBank/DDBJ whole genome shotgun (WGS) entry which is preliminary data.</text>
</comment>
<dbReference type="RefSeq" id="XP_018639027.1">
    <property type="nucleotide sequence ID" value="XM_018783188.1"/>
</dbReference>
<sequence length="923" mass="111203">MYIYNKQNMYLHMNNKINNFDNTYNKYFKNNTLKDNQLNNLNKFKCQEPNNLYDNINNINKRNSNLINYKMGQRNAKIQQNGIYDIKNDIIYNHNNINNRYNNMTYNNNDIKPSNFNMNNIKILDEEEEKKEKENYHINTYHPYHNKNLNNNNNNIPSVFKYDDIINNNDYKNFNIEHNHKHINYFNSNTNNINNNNNNKNNNNSNNNSNNSNKFNLLNSAKNSYTWSDRFNIKNNNENIDSNKKYFDNIYQNPYRNNQNITSNQINHDMNNEQINTNQFNNIYRNNKFTKTHDIKNKQGQLGNNAYHFNHTNNNNNNNNNNTYNYNNNYNNNYNKNVDLINSKKEKNNDIDDIIKKYTTDKDNRDDNNKFNCLYANNDVLNDILRNSNNNNNINNNYSNNINNINNNNYSSNNKTKLFTFNSSSLRNKQKDDEEKKREKKLNLLKNIIVNNPNKKCNMSFHDDFYDSIAQDNFYINTSSIVDYNDVHNKNYKYNHMKDDINDHDKNIYKKNEHNNIYDKNIYEDNEKNEYDKNKIFNFLYDDLNILDKMNETPYIMNKHKIYNENIYNEQDNNIMTIDKNYDHYSYDKTYKKMNNLNDIDSIKNKENNFHLLNNHINIYDHIKTGINQGVDIFHTPMRNNNINNNNYEEDFYQHKNNNINNNINNNNNNNNYNMSVNKNEKQLFQFNMFENDYKNDANKYDANKYDAYKNDVHKNDAYKYDSHKYDRCNVNHLGYKYNDKGHDYYDENAGKISPFDKFYDNKNHINENNLNFFEQNKIGGNNGRNSFLKNSNLLFDDMDQYKNEKSDRNDKNYLSGIERKSYLNKNNNPINNNWKKNDQSEFLFLDNANEINIFRNTDRANDNFTQDNFLKTNTNIIEMNKILNKYNNDDKLNIVDNYDNNTLYMNKMKSTNNHHNDHINNN</sequence>
<name>A0A151L3Y2_9APIC</name>
<dbReference type="VEuPathDB" id="PlasmoDB:PGSY75_0005600A"/>
<organism evidence="2 3">
    <name type="scientific">Plasmodium gaboni</name>
    <dbReference type="NCBI Taxonomy" id="647221"/>
    <lineage>
        <taxon>Eukaryota</taxon>
        <taxon>Sar</taxon>
        <taxon>Alveolata</taxon>
        <taxon>Apicomplexa</taxon>
        <taxon>Aconoidasida</taxon>
        <taxon>Haemosporida</taxon>
        <taxon>Plasmodiidae</taxon>
        <taxon>Plasmodium</taxon>
        <taxon>Plasmodium (Laverania)</taxon>
    </lineage>
</organism>
<evidence type="ECO:0000256" key="1">
    <source>
        <dbReference type="SAM" id="MobiDB-lite"/>
    </source>
</evidence>
<evidence type="ECO:0000313" key="2">
    <source>
        <dbReference type="EMBL" id="KYN93614.1"/>
    </source>
</evidence>
<protein>
    <submittedName>
        <fullName evidence="2">Uncharacterized protein</fullName>
    </submittedName>
</protein>
<dbReference type="Proteomes" id="UP000076004">
    <property type="component" value="Unassembled WGS sequence"/>
</dbReference>
<dbReference type="AlphaFoldDB" id="A0A151L3Y2"/>
<dbReference type="EMBL" id="LVLB01000079">
    <property type="protein sequence ID" value="KYN93614.1"/>
    <property type="molecule type" value="Genomic_DNA"/>
</dbReference>
<reference evidence="2 3" key="1">
    <citation type="journal article" date="2016" name="Nat. Commun.">
        <title>Genomes of cryptic chimpanzee Plasmodium species reveal key evolutionary events leading to human malaria.</title>
        <authorList>
            <person name="Sundararaman S.A."/>
            <person name="Plenderleith L.J."/>
            <person name="Liu W."/>
            <person name="Loy D.E."/>
            <person name="Learn G.H."/>
            <person name="Li Y."/>
            <person name="Shaw K.S."/>
            <person name="Ayouba A."/>
            <person name="Peeters M."/>
            <person name="Speede S."/>
            <person name="Shaw G.M."/>
            <person name="Bushman F.D."/>
            <person name="Brisson D."/>
            <person name="Rayner J.C."/>
            <person name="Sharp P.M."/>
            <person name="Hahn B.H."/>
        </authorList>
    </citation>
    <scope>NUCLEOTIDE SEQUENCE [LARGE SCALE GENOMIC DNA]</scope>
    <source>
        <strain evidence="2 3">SY75</strain>
    </source>
</reference>
<dbReference type="GeneID" id="29773749"/>
<accession>A0A151L3Y2</accession>
<feature type="region of interest" description="Disordered" evidence="1">
    <location>
        <begin position="188"/>
        <end position="214"/>
    </location>
</feature>
<feature type="non-terminal residue" evidence="2">
    <location>
        <position position="923"/>
    </location>
</feature>
<evidence type="ECO:0000313" key="3">
    <source>
        <dbReference type="Proteomes" id="UP000076004"/>
    </source>
</evidence>
<proteinExistence type="predicted"/>
<dbReference type="VEuPathDB" id="PlasmoDB:PGABG01_0722500"/>
<dbReference type="KEGG" id="pgab:PGSY75_0005600A"/>